<dbReference type="Gene3D" id="1.10.10.10">
    <property type="entry name" value="Winged helix-like DNA-binding domain superfamily/Winged helix DNA-binding domain"/>
    <property type="match status" value="1"/>
</dbReference>
<evidence type="ECO:0000313" key="3">
    <source>
        <dbReference type="Proteomes" id="UP000663929"/>
    </source>
</evidence>
<dbReference type="SUPFAM" id="SSF88659">
    <property type="entry name" value="Sigma3 and sigma4 domains of RNA polymerase sigma factors"/>
    <property type="match status" value="1"/>
</dbReference>
<evidence type="ECO:0000259" key="1">
    <source>
        <dbReference type="Pfam" id="PF07638"/>
    </source>
</evidence>
<dbReference type="InterPro" id="IPR053812">
    <property type="entry name" value="HTH_Sigma70_ECF-like"/>
</dbReference>
<dbReference type="RefSeq" id="WP_237380608.1">
    <property type="nucleotide sequence ID" value="NZ_CP071793.1"/>
</dbReference>
<proteinExistence type="predicted"/>
<evidence type="ECO:0000313" key="2">
    <source>
        <dbReference type="EMBL" id="QTD50695.1"/>
    </source>
</evidence>
<reference evidence="2" key="1">
    <citation type="submission" date="2021-03" db="EMBL/GenBank/DDBJ databases">
        <title>Acanthopleuribacteraceae sp. M133.</title>
        <authorList>
            <person name="Wang G."/>
        </authorList>
    </citation>
    <scope>NUCLEOTIDE SEQUENCE</scope>
    <source>
        <strain evidence="2">M133</strain>
    </source>
</reference>
<dbReference type="KEGG" id="scor:J3U87_34345"/>
<dbReference type="Pfam" id="PF07638">
    <property type="entry name" value="Sigma70_ECF"/>
    <property type="match status" value="1"/>
</dbReference>
<dbReference type="Proteomes" id="UP000663929">
    <property type="component" value="Chromosome"/>
</dbReference>
<name>A0A8A4TVZ4_SULCO</name>
<dbReference type="InterPro" id="IPR036388">
    <property type="entry name" value="WH-like_DNA-bd_sf"/>
</dbReference>
<gene>
    <name evidence="2" type="ORF">J3U87_34345</name>
</gene>
<sequence>MNEGKLLGLLEAWRMGKPGALDALFDAVYFDLKKQAGHLHRNFWKGTYSARTISPTSIVAEFYLQLLKKDKFKESWSNTREFFGLVQVAMLRIILNYRRKQAKRPEGNRLSLEEWEQFNGGTETCFDLDYLAIKEALGDLKRVDADLYRVVDLRLQNHSFREIASLVGCGTATAQARLKKAMTWLRTKLAEVPNHVV</sequence>
<organism evidence="2 3">
    <name type="scientific">Sulfidibacter corallicola</name>
    <dbReference type="NCBI Taxonomy" id="2818388"/>
    <lineage>
        <taxon>Bacteria</taxon>
        <taxon>Pseudomonadati</taxon>
        <taxon>Acidobacteriota</taxon>
        <taxon>Holophagae</taxon>
        <taxon>Acanthopleuribacterales</taxon>
        <taxon>Acanthopleuribacteraceae</taxon>
        <taxon>Sulfidibacter</taxon>
    </lineage>
</organism>
<dbReference type="AlphaFoldDB" id="A0A8A4TVZ4"/>
<dbReference type="EMBL" id="CP071793">
    <property type="protein sequence ID" value="QTD50695.1"/>
    <property type="molecule type" value="Genomic_DNA"/>
</dbReference>
<keyword evidence="3" id="KW-1185">Reference proteome</keyword>
<dbReference type="InterPro" id="IPR013324">
    <property type="entry name" value="RNA_pol_sigma_r3/r4-like"/>
</dbReference>
<feature type="domain" description="RNA polymerase sigma-70 ECF-like HTH" evidence="1">
    <location>
        <begin position="9"/>
        <end position="189"/>
    </location>
</feature>
<accession>A0A8A4TVZ4</accession>
<protein>
    <recommendedName>
        <fullName evidence="1">RNA polymerase sigma-70 ECF-like HTH domain-containing protein</fullName>
    </recommendedName>
</protein>